<proteinExistence type="inferred from homology"/>
<keyword evidence="2" id="KW-0723">Serine/threonine-protein kinase</keyword>
<dbReference type="GO" id="GO:0005737">
    <property type="term" value="C:cytoplasm"/>
    <property type="evidence" value="ECO:0007669"/>
    <property type="project" value="TreeGrafter"/>
</dbReference>
<dbReference type="PROSITE" id="PS00108">
    <property type="entry name" value="PROTEIN_KINASE_ST"/>
    <property type="match status" value="1"/>
</dbReference>
<dbReference type="InterPro" id="IPR008271">
    <property type="entry name" value="Ser/Thr_kinase_AS"/>
</dbReference>
<keyword evidence="10" id="KW-1185">Reference proteome</keyword>
<evidence type="ECO:0000313" key="10">
    <source>
        <dbReference type="Proteomes" id="UP000187429"/>
    </source>
</evidence>
<dbReference type="GO" id="GO:0005524">
    <property type="term" value="F:ATP binding"/>
    <property type="evidence" value="ECO:0007669"/>
    <property type="project" value="UniProtKB-KW"/>
</dbReference>
<dbReference type="GO" id="GO:0051301">
    <property type="term" value="P:cell division"/>
    <property type="evidence" value="ECO:0007669"/>
    <property type="project" value="UniProtKB-KW"/>
</dbReference>
<evidence type="ECO:0000256" key="7">
    <source>
        <dbReference type="SAM" id="MobiDB-lite"/>
    </source>
</evidence>
<dbReference type="PANTHER" id="PTHR24056:SF46">
    <property type="entry name" value="CYCLIN-DEPENDENT KINASE 5"/>
    <property type="match status" value="1"/>
</dbReference>
<dbReference type="Proteomes" id="UP000187429">
    <property type="component" value="Unassembled WGS sequence"/>
</dbReference>
<evidence type="ECO:0000256" key="5">
    <source>
        <dbReference type="ARBA" id="ARBA00022777"/>
    </source>
</evidence>
<keyword evidence="6" id="KW-0067">ATP-binding</keyword>
<organism evidence="9 10">
    <name type="scientific">Smittium culicis</name>
    <dbReference type="NCBI Taxonomy" id="133412"/>
    <lineage>
        <taxon>Eukaryota</taxon>
        <taxon>Fungi</taxon>
        <taxon>Fungi incertae sedis</taxon>
        <taxon>Zoopagomycota</taxon>
        <taxon>Kickxellomycotina</taxon>
        <taxon>Harpellomycetes</taxon>
        <taxon>Harpellales</taxon>
        <taxon>Legeriomycetaceae</taxon>
        <taxon>Smittium</taxon>
    </lineage>
</organism>
<name>A0A1R1YDC0_9FUNG</name>
<gene>
    <name evidence="9" type="ORF">AYI69_g4466</name>
</gene>
<dbReference type="FunFam" id="1.10.510.10:FF:000611">
    <property type="entry name" value="CMGC family protein kinase"/>
    <property type="match status" value="1"/>
</dbReference>
<evidence type="ECO:0000256" key="6">
    <source>
        <dbReference type="ARBA" id="ARBA00022840"/>
    </source>
</evidence>
<dbReference type="EMBL" id="LSSM01001732">
    <property type="protein sequence ID" value="OMJ24918.1"/>
    <property type="molecule type" value="Genomic_DNA"/>
</dbReference>
<evidence type="ECO:0000256" key="4">
    <source>
        <dbReference type="ARBA" id="ARBA00022741"/>
    </source>
</evidence>
<sequence>MDSDLKKFMDSIAGDLDALTIKHLMYQLLCGVEYTHRHKVLHRDLKPQNLLISKKGELKIADYGLSRASGIPVSSYSNKVVTLWYRAPDVLMGSSKYGEDIDMWSVGCIFGEMVTGRPLFPGVSIQDELLKIFKILGTPIEPNYNTQNTSQNLNISNSDSNSPQITPQQNLPVDASIKQNIKAPENDYNGFTPLTKKSFGNNIYHDELQNWPGVSNLPDWKDDFPVYSRIPLAPLLPKLNTTGIDLFQKLLAYIPSNRISALDALSRKFIFDLFIHHKTTLAIL</sequence>
<dbReference type="InterPro" id="IPR000719">
    <property type="entry name" value="Prot_kinase_dom"/>
</dbReference>
<dbReference type="GO" id="GO:0005634">
    <property type="term" value="C:nucleus"/>
    <property type="evidence" value="ECO:0007669"/>
    <property type="project" value="TreeGrafter"/>
</dbReference>
<evidence type="ECO:0000256" key="2">
    <source>
        <dbReference type="ARBA" id="ARBA00022527"/>
    </source>
</evidence>
<dbReference type="SUPFAM" id="SSF56112">
    <property type="entry name" value="Protein kinase-like (PK-like)"/>
    <property type="match status" value="1"/>
</dbReference>
<dbReference type="PANTHER" id="PTHR24056">
    <property type="entry name" value="CELL DIVISION PROTEIN KINASE"/>
    <property type="match status" value="1"/>
</dbReference>
<reference evidence="10" key="1">
    <citation type="submission" date="2017-01" db="EMBL/GenBank/DDBJ databases">
        <authorList>
            <person name="Wang Y."/>
            <person name="White M."/>
            <person name="Kvist S."/>
            <person name="Moncalvo J.-M."/>
        </authorList>
    </citation>
    <scope>NUCLEOTIDE SEQUENCE [LARGE SCALE GENOMIC DNA]</scope>
    <source>
        <strain evidence="10">ID-206-W2</strain>
    </source>
</reference>
<feature type="region of interest" description="Disordered" evidence="7">
    <location>
        <begin position="147"/>
        <end position="169"/>
    </location>
</feature>
<keyword evidence="3" id="KW-0808">Transferase</keyword>
<dbReference type="SMART" id="SM00220">
    <property type="entry name" value="S_TKc"/>
    <property type="match status" value="1"/>
</dbReference>
<dbReference type="Gene3D" id="1.10.510.10">
    <property type="entry name" value="Transferase(Phosphotransferase) domain 1"/>
    <property type="match status" value="1"/>
</dbReference>
<protein>
    <submittedName>
        <fullName evidence="9">Cell division control protein 2-like protein</fullName>
    </submittedName>
</protein>
<dbReference type="OrthoDB" id="1732493at2759"/>
<evidence type="ECO:0000256" key="1">
    <source>
        <dbReference type="ARBA" id="ARBA00006485"/>
    </source>
</evidence>
<feature type="domain" description="Protein kinase" evidence="8">
    <location>
        <begin position="1"/>
        <end position="270"/>
    </location>
</feature>
<dbReference type="InterPro" id="IPR011009">
    <property type="entry name" value="Kinase-like_dom_sf"/>
</dbReference>
<accession>A0A1R1YDC0</accession>
<keyword evidence="9" id="KW-0131">Cell cycle</keyword>
<keyword evidence="4" id="KW-0547">Nucleotide-binding</keyword>
<comment type="similarity">
    <text evidence="1">Belongs to the protein kinase superfamily. CMGC Ser/Thr protein kinase family. CDC2/CDKX subfamily.</text>
</comment>
<dbReference type="InterPro" id="IPR050108">
    <property type="entry name" value="CDK"/>
</dbReference>
<keyword evidence="9" id="KW-0132">Cell division</keyword>
<evidence type="ECO:0000259" key="8">
    <source>
        <dbReference type="PROSITE" id="PS50011"/>
    </source>
</evidence>
<comment type="caution">
    <text evidence="9">The sequence shown here is derived from an EMBL/GenBank/DDBJ whole genome shotgun (WGS) entry which is preliminary data.</text>
</comment>
<evidence type="ECO:0000256" key="3">
    <source>
        <dbReference type="ARBA" id="ARBA00022679"/>
    </source>
</evidence>
<dbReference type="AlphaFoldDB" id="A0A1R1YDC0"/>
<dbReference type="Pfam" id="PF00069">
    <property type="entry name" value="Pkinase"/>
    <property type="match status" value="1"/>
</dbReference>
<evidence type="ECO:0000313" key="9">
    <source>
        <dbReference type="EMBL" id="OMJ24918.1"/>
    </source>
</evidence>
<keyword evidence="5" id="KW-0418">Kinase</keyword>
<dbReference type="PROSITE" id="PS50011">
    <property type="entry name" value="PROTEIN_KINASE_DOM"/>
    <property type="match status" value="1"/>
</dbReference>
<dbReference type="GO" id="GO:0004693">
    <property type="term" value="F:cyclin-dependent protein serine/threonine kinase activity"/>
    <property type="evidence" value="ECO:0007669"/>
    <property type="project" value="TreeGrafter"/>
</dbReference>